<dbReference type="GO" id="GO:0005509">
    <property type="term" value="F:calcium ion binding"/>
    <property type="evidence" value="ECO:0007669"/>
    <property type="project" value="InterPro"/>
</dbReference>
<keyword evidence="12 17" id="KW-1015">Disulfide bond</keyword>
<evidence type="ECO:0000256" key="14">
    <source>
        <dbReference type="PIRSR" id="PIRSR001199-1"/>
    </source>
</evidence>
<keyword evidence="13" id="KW-0325">Glycoprotein</keyword>
<dbReference type="EC" id="3.4.24.-" evidence="18"/>
<feature type="domain" description="CUB" evidence="19">
    <location>
        <begin position="519"/>
        <end position="632"/>
    </location>
</feature>
<feature type="domain" description="EGF-like" evidence="20">
    <location>
        <begin position="632"/>
        <end position="672"/>
    </location>
</feature>
<feature type="binding site" evidence="15 17">
    <location>
        <position position="149"/>
    </location>
    <ligand>
        <name>Zn(2+)</name>
        <dbReference type="ChEBI" id="CHEBI:29105"/>
        <note>catalytic</note>
    </ligand>
</feature>
<feature type="domain" description="CUB" evidence="19">
    <location>
        <begin position="676"/>
        <end position="788"/>
    </location>
</feature>
<reference evidence="22" key="2">
    <citation type="submission" date="2025-09" db="UniProtKB">
        <authorList>
            <consortium name="Ensembl"/>
        </authorList>
    </citation>
    <scope>IDENTIFICATION</scope>
</reference>
<feature type="disulfide bond" evidence="17">
    <location>
        <begin position="111"/>
        <end position="112"/>
    </location>
</feature>
<evidence type="ECO:0000313" key="23">
    <source>
        <dbReference type="Proteomes" id="UP000694546"/>
    </source>
</evidence>
<dbReference type="PANTHER" id="PTHR24251">
    <property type="entry name" value="OVOCHYMASE-RELATED"/>
    <property type="match status" value="1"/>
</dbReference>
<evidence type="ECO:0000313" key="22">
    <source>
        <dbReference type="Ensembl" id="ENSGMOP00000010799.2"/>
    </source>
</evidence>
<dbReference type="Gene3D" id="3.40.390.10">
    <property type="entry name" value="Collagenase (Catalytic Domain)"/>
    <property type="match status" value="1"/>
</dbReference>
<keyword evidence="8 17" id="KW-0378">Hydrolase</keyword>
<feature type="binding site" evidence="15 17">
    <location>
        <position position="139"/>
    </location>
    <ligand>
        <name>Zn(2+)</name>
        <dbReference type="ChEBI" id="CHEBI:29105"/>
        <note>catalytic</note>
    </ligand>
</feature>
<dbReference type="PROSITE" id="PS50026">
    <property type="entry name" value="EGF_3"/>
    <property type="match status" value="2"/>
</dbReference>
<dbReference type="PROSITE" id="PS00010">
    <property type="entry name" value="ASX_HYDROXYL"/>
    <property type="match status" value="2"/>
</dbReference>
<keyword evidence="7" id="KW-0677">Repeat</keyword>
<dbReference type="InterPro" id="IPR001881">
    <property type="entry name" value="EGF-like_Ca-bd_dom"/>
</dbReference>
<evidence type="ECO:0000256" key="3">
    <source>
        <dbReference type="ARBA" id="ARBA00022536"/>
    </source>
</evidence>
<feature type="disulfide bond" evidence="17">
    <location>
        <begin position="109"/>
        <end position="131"/>
    </location>
</feature>
<sequence length="914" mass="101994">MALGEDDLLMFQASDVLQPTLTLTRSPTDIGRPTSAGREVLARRRRASTSRPERIWPDAIIPYVISGNFSGSQRAIFRQAMRHWERHTCVTFIERSGEESYIVFTYRPCGCCSYVGKRGGGPQGVSIGKNCDKLGIVVHELGHVIGFWHEHTRPDRDDHVSIVRDNIQSGQEYNFLKMEPAEVDSLGEEYDFDSIMHYARNTFSRGVFLDTIVPRDDVSGARPPIGQRTRLSQGDIAQARKLYKCTLCGDSLQDSSGNLSSPGFPNGYAPYSNCVWRISVTPGEKIVLNFTAMDLFRSPLCRYDYVEVRDGFWKKAPLKGRFCGDTLPETIVSTDSRLWIEFRSSSDWLGKGFSAVYKAICGGEVRKDTGRIQSPNYPDDYLSNKECVWIITVAKDFRVGLSFRSFEIENHDSCSYDYLDVRDGGSASSPLLGRFCGHDKKPADLQSSSNQLWITFVSDGSVNNAGFSATFFKETDECSAPGRGGCEQRCLNTLGSYTCACDPGYELLSDGRRCETAACGGFITELNGSLSTPGWPREYPPNKNCVWQLVAPAQYCITLVFDAFETEGNHVCKYDYVEVSSGRGPADSRLHGRYCGSDTPERITSTLNNLRVEFRSDNTVAKAGFQARFFSDKDECSHENGGCQHECVNTFGSYTCRCRRGFVLHGNKHDCKAAGCDQMVTALTGTLSSPNWPDTYPSQKACTWSLATLPGHRIKIAFNELDMEAHLECVYDHLQIHDGEDARAPSLGRFCGAKKPPPLISSGNQMFLHFYSDNSVQKRGFELSHSTECGGALRAEVQARDLYSHAQFGDNYPPGVDCHWVVWAEKGYGVEVEFLLFETEEETDCGYDYVELYDGADLNSPRLGRYCGNGPPEEVYSAGDTIVLLFRSDDSVNKKGFHLRYSSTKFQDMLHDSQ</sequence>
<evidence type="ECO:0000256" key="6">
    <source>
        <dbReference type="ARBA" id="ARBA00022729"/>
    </source>
</evidence>
<keyword evidence="11" id="KW-0865">Zymogen</keyword>
<dbReference type="PIRSF" id="PIRSF001199">
    <property type="entry name" value="BMP_1/tolloid-like"/>
    <property type="match status" value="1"/>
</dbReference>
<dbReference type="InterPro" id="IPR001506">
    <property type="entry name" value="Peptidase_M12A"/>
</dbReference>
<dbReference type="SMART" id="SM00181">
    <property type="entry name" value="EGF"/>
    <property type="match status" value="2"/>
</dbReference>
<evidence type="ECO:0000256" key="17">
    <source>
        <dbReference type="PROSITE-ProRule" id="PRU01211"/>
    </source>
</evidence>
<comment type="caution">
    <text evidence="16">Lacks conserved residue(s) required for the propagation of feature annotation.</text>
</comment>
<dbReference type="PROSITE" id="PS01187">
    <property type="entry name" value="EGF_CA"/>
    <property type="match status" value="2"/>
</dbReference>
<evidence type="ECO:0000256" key="12">
    <source>
        <dbReference type="ARBA" id="ARBA00023157"/>
    </source>
</evidence>
<dbReference type="PRINTS" id="PR00480">
    <property type="entry name" value="ASTACIN"/>
</dbReference>
<dbReference type="Ensembl" id="ENSGMOT00000011097.2">
    <property type="protein sequence ID" value="ENSGMOP00000010799.2"/>
    <property type="gene ID" value="ENSGMOG00000010091.2"/>
</dbReference>
<dbReference type="Proteomes" id="UP000694546">
    <property type="component" value="Chromosome 4"/>
</dbReference>
<evidence type="ECO:0000256" key="16">
    <source>
        <dbReference type="PROSITE-ProRule" id="PRU00076"/>
    </source>
</evidence>
<dbReference type="Gene3D" id="2.60.120.290">
    <property type="entry name" value="Spermadhesin, CUB domain"/>
    <property type="match status" value="5"/>
</dbReference>
<evidence type="ECO:0000256" key="18">
    <source>
        <dbReference type="RuleBase" id="RU361183"/>
    </source>
</evidence>
<evidence type="ECO:0000256" key="15">
    <source>
        <dbReference type="PIRSR" id="PIRSR001199-2"/>
    </source>
</evidence>
<dbReference type="InterPro" id="IPR049883">
    <property type="entry name" value="NOTCH1_EGF-like"/>
</dbReference>
<evidence type="ECO:0000256" key="8">
    <source>
        <dbReference type="ARBA" id="ARBA00022801"/>
    </source>
</evidence>
<evidence type="ECO:0000256" key="5">
    <source>
        <dbReference type="ARBA" id="ARBA00022723"/>
    </source>
</evidence>
<evidence type="ECO:0000259" key="19">
    <source>
        <dbReference type="PROSITE" id="PS01180"/>
    </source>
</evidence>
<dbReference type="GO" id="GO:0008270">
    <property type="term" value="F:zinc ion binding"/>
    <property type="evidence" value="ECO:0007669"/>
    <property type="project" value="UniProtKB-UniRule"/>
</dbReference>
<dbReference type="GO" id="GO:0006508">
    <property type="term" value="P:proteolysis"/>
    <property type="evidence" value="ECO:0007669"/>
    <property type="project" value="UniProtKB-KW"/>
</dbReference>
<dbReference type="InterPro" id="IPR034036">
    <property type="entry name" value="ZnMP_TLD/BMP1"/>
</dbReference>
<dbReference type="Pfam" id="PF00431">
    <property type="entry name" value="CUB"/>
    <property type="match status" value="5"/>
</dbReference>
<evidence type="ECO:0000256" key="13">
    <source>
        <dbReference type="ARBA" id="ARBA00023180"/>
    </source>
</evidence>
<dbReference type="SUPFAM" id="SSF49854">
    <property type="entry name" value="Spermadhesin, CUB domain"/>
    <property type="match status" value="5"/>
</dbReference>
<dbReference type="Gene3D" id="2.10.25.10">
    <property type="entry name" value="Laminin"/>
    <property type="match status" value="2"/>
</dbReference>
<proteinExistence type="predicted"/>
<organism evidence="22 23">
    <name type="scientific">Gadus morhua</name>
    <name type="common">Atlantic cod</name>
    <dbReference type="NCBI Taxonomy" id="8049"/>
    <lineage>
        <taxon>Eukaryota</taxon>
        <taxon>Metazoa</taxon>
        <taxon>Chordata</taxon>
        <taxon>Craniata</taxon>
        <taxon>Vertebrata</taxon>
        <taxon>Euteleostomi</taxon>
        <taxon>Actinopterygii</taxon>
        <taxon>Neopterygii</taxon>
        <taxon>Teleostei</taxon>
        <taxon>Neoteleostei</taxon>
        <taxon>Acanthomorphata</taxon>
        <taxon>Zeiogadaria</taxon>
        <taxon>Gadariae</taxon>
        <taxon>Gadiformes</taxon>
        <taxon>Gadoidei</taxon>
        <taxon>Gadidae</taxon>
        <taxon>Gadus</taxon>
    </lineage>
</organism>
<dbReference type="PROSITE" id="PS01180">
    <property type="entry name" value="CUB"/>
    <property type="match status" value="5"/>
</dbReference>
<feature type="binding site" evidence="15 17">
    <location>
        <position position="143"/>
    </location>
    <ligand>
        <name>Zn(2+)</name>
        <dbReference type="ChEBI" id="CHEBI:29105"/>
        <note>catalytic</note>
    </ligand>
</feature>
<dbReference type="InterPro" id="IPR000859">
    <property type="entry name" value="CUB_dom"/>
</dbReference>
<keyword evidence="9 15" id="KW-0862">Zinc</keyword>
<feature type="domain" description="CUB" evidence="19">
    <location>
        <begin position="361"/>
        <end position="474"/>
    </location>
</feature>
<feature type="active site" evidence="14 17">
    <location>
        <position position="140"/>
    </location>
</feature>
<dbReference type="InterPro" id="IPR015446">
    <property type="entry name" value="BMP_1/tolloid-like"/>
</dbReference>
<dbReference type="Pfam" id="PF01400">
    <property type="entry name" value="Astacin"/>
    <property type="match status" value="1"/>
</dbReference>
<dbReference type="Pfam" id="PF07645">
    <property type="entry name" value="EGF_CA"/>
    <property type="match status" value="1"/>
</dbReference>
<evidence type="ECO:0000256" key="9">
    <source>
        <dbReference type="ARBA" id="ARBA00022833"/>
    </source>
</evidence>
<dbReference type="SMART" id="SM00235">
    <property type="entry name" value="ZnMc"/>
    <property type="match status" value="1"/>
</dbReference>
<dbReference type="SMART" id="SM00179">
    <property type="entry name" value="EGF_CA"/>
    <property type="match status" value="2"/>
</dbReference>
<dbReference type="PANTHER" id="PTHR24251:SF40">
    <property type="entry name" value="CUB DOMAIN-CONTAINING PROTEIN"/>
    <property type="match status" value="1"/>
</dbReference>
<evidence type="ECO:0000256" key="11">
    <source>
        <dbReference type="ARBA" id="ARBA00023145"/>
    </source>
</evidence>
<feature type="domain" description="EGF-like" evidence="20">
    <location>
        <begin position="474"/>
        <end position="515"/>
    </location>
</feature>
<dbReference type="SMART" id="SM00042">
    <property type="entry name" value="CUB"/>
    <property type="match status" value="5"/>
</dbReference>
<accession>A0A8C4ZC51</accession>
<dbReference type="InterPro" id="IPR035914">
    <property type="entry name" value="Sperma_CUB_dom_sf"/>
</dbReference>
<comment type="cofactor">
    <cofactor evidence="17 18">
        <name>Zn(2+)</name>
        <dbReference type="ChEBI" id="CHEBI:29105"/>
    </cofactor>
    <text evidence="17 18">Binds 1 zinc ion per subunit.</text>
</comment>
<dbReference type="InterPro" id="IPR000152">
    <property type="entry name" value="EGF-type_Asp/Asn_hydroxyl_site"/>
</dbReference>
<evidence type="ECO:0000259" key="20">
    <source>
        <dbReference type="PROSITE" id="PS50026"/>
    </source>
</evidence>
<evidence type="ECO:0000256" key="10">
    <source>
        <dbReference type="ARBA" id="ARBA00023049"/>
    </source>
</evidence>
<dbReference type="PROSITE" id="PS01186">
    <property type="entry name" value="EGF_2"/>
    <property type="match status" value="2"/>
</dbReference>
<feature type="domain" description="CUB" evidence="19">
    <location>
        <begin position="248"/>
        <end position="360"/>
    </location>
</feature>
<dbReference type="PROSITE" id="PS51864">
    <property type="entry name" value="ASTACIN"/>
    <property type="match status" value="1"/>
</dbReference>
<dbReference type="Pfam" id="PF14670">
    <property type="entry name" value="FXa_inhibition"/>
    <property type="match status" value="1"/>
</dbReference>
<protein>
    <recommendedName>
        <fullName evidence="18">Metalloendopeptidase</fullName>
        <ecNumber evidence="18">3.4.24.-</ecNumber>
    </recommendedName>
</protein>
<keyword evidence="10 17" id="KW-0482">Metalloprotease</keyword>
<dbReference type="CDD" id="cd00054">
    <property type="entry name" value="EGF_CA"/>
    <property type="match status" value="1"/>
</dbReference>
<evidence type="ECO:0000256" key="4">
    <source>
        <dbReference type="ARBA" id="ARBA00022670"/>
    </source>
</evidence>
<feature type="domain" description="CUB" evidence="19">
    <location>
        <begin position="789"/>
        <end position="904"/>
    </location>
</feature>
<dbReference type="CDD" id="cd00041">
    <property type="entry name" value="CUB"/>
    <property type="match status" value="5"/>
</dbReference>
<dbReference type="SUPFAM" id="SSF55486">
    <property type="entry name" value="Metalloproteases ('zincins'), catalytic domain"/>
    <property type="match status" value="1"/>
</dbReference>
<name>A0A8C4ZC51_GADMO</name>
<keyword evidence="23" id="KW-1185">Reference proteome</keyword>
<evidence type="ECO:0000259" key="21">
    <source>
        <dbReference type="PROSITE" id="PS51864"/>
    </source>
</evidence>
<dbReference type="GO" id="GO:0005576">
    <property type="term" value="C:extracellular region"/>
    <property type="evidence" value="ECO:0007669"/>
    <property type="project" value="UniProtKB-SubCell"/>
</dbReference>
<dbReference type="OMA" id="DIEMHAN"/>
<dbReference type="GeneTree" id="ENSGT00940000157176"/>
<keyword evidence="4 17" id="KW-0645">Protease</keyword>
<evidence type="ECO:0000256" key="7">
    <source>
        <dbReference type="ARBA" id="ARBA00022737"/>
    </source>
</evidence>
<dbReference type="InterPro" id="IPR000742">
    <property type="entry name" value="EGF"/>
</dbReference>
<dbReference type="InterPro" id="IPR006026">
    <property type="entry name" value="Peptidase_Metallo"/>
</dbReference>
<dbReference type="InterPro" id="IPR018097">
    <property type="entry name" value="EGF_Ca-bd_CS"/>
</dbReference>
<dbReference type="CDD" id="cd04281">
    <property type="entry name" value="ZnMc_BMP1_TLD"/>
    <property type="match status" value="1"/>
</dbReference>
<dbReference type="SUPFAM" id="SSF57196">
    <property type="entry name" value="EGF/Laminin"/>
    <property type="match status" value="2"/>
</dbReference>
<keyword evidence="3 16" id="KW-0245">EGF-like domain</keyword>
<evidence type="ECO:0000256" key="1">
    <source>
        <dbReference type="ARBA" id="ARBA00004613"/>
    </source>
</evidence>
<keyword evidence="5 15" id="KW-0479">Metal-binding</keyword>
<reference evidence="22" key="1">
    <citation type="submission" date="2025-08" db="UniProtKB">
        <authorList>
            <consortium name="Ensembl"/>
        </authorList>
    </citation>
    <scope>IDENTIFICATION</scope>
</reference>
<comment type="subcellular location">
    <subcellularLocation>
        <location evidence="1">Secreted</location>
    </subcellularLocation>
</comment>
<evidence type="ECO:0000256" key="2">
    <source>
        <dbReference type="ARBA" id="ARBA00022525"/>
    </source>
</evidence>
<keyword evidence="6" id="KW-0732">Signal</keyword>
<dbReference type="GO" id="GO:0004222">
    <property type="term" value="F:metalloendopeptidase activity"/>
    <property type="evidence" value="ECO:0007669"/>
    <property type="project" value="UniProtKB-UniRule"/>
</dbReference>
<feature type="domain" description="Peptidase M12A" evidence="21">
    <location>
        <begin position="47"/>
        <end position="246"/>
    </location>
</feature>
<dbReference type="InterPro" id="IPR024079">
    <property type="entry name" value="MetalloPept_cat_dom_sf"/>
</dbReference>
<dbReference type="AlphaFoldDB" id="A0A8C4ZC51"/>
<keyword evidence="2" id="KW-0964">Secreted</keyword>